<name>A0A8E2I4Y4_9BACI</name>
<dbReference type="SMART" id="SM00822">
    <property type="entry name" value="PKS_KR"/>
    <property type="match status" value="1"/>
</dbReference>
<evidence type="ECO:0000313" key="4">
    <source>
        <dbReference type="EMBL" id="OOP66417.1"/>
    </source>
</evidence>
<comment type="similarity">
    <text evidence="1">Belongs to the short-chain dehydrogenases/reductases (SDR) family.</text>
</comment>
<evidence type="ECO:0000259" key="3">
    <source>
        <dbReference type="SMART" id="SM00822"/>
    </source>
</evidence>
<dbReference type="PRINTS" id="PR00081">
    <property type="entry name" value="GDHRDH"/>
</dbReference>
<dbReference type="InterPro" id="IPR002347">
    <property type="entry name" value="SDR_fam"/>
</dbReference>
<dbReference type="EMBL" id="MTLA01000318">
    <property type="protein sequence ID" value="OOP66417.1"/>
    <property type="molecule type" value="Genomic_DNA"/>
</dbReference>
<organism evidence="4 5">
    <name type="scientific">Heyndrickxia oleronia</name>
    <dbReference type="NCBI Taxonomy" id="38875"/>
    <lineage>
        <taxon>Bacteria</taxon>
        <taxon>Bacillati</taxon>
        <taxon>Bacillota</taxon>
        <taxon>Bacilli</taxon>
        <taxon>Bacillales</taxon>
        <taxon>Bacillaceae</taxon>
        <taxon>Heyndrickxia</taxon>
    </lineage>
</organism>
<dbReference type="Proteomes" id="UP000189761">
    <property type="component" value="Unassembled WGS sequence"/>
</dbReference>
<dbReference type="Pfam" id="PF13561">
    <property type="entry name" value="adh_short_C2"/>
    <property type="match status" value="1"/>
</dbReference>
<sequence length="249" mass="26682">MRLSGKVAIVTGGASGIGRGISLAMAKEGAHVAIVDINEGAGETTLAEVNQYTEGALLIKDISVKENIAGIVQSVVEKFGRLDILVNNAHASRNVPFMETTMEHFDLSFGTGFYPTFNFMQACYPELKKTEGKVINFASGAGLEGQHTQASYAAAKEAIRAISRVAANEWGPDNINVNLISPIAATPGVQTWKENNPEMYEAMINKIPLRRLGDPEGDIGRTAVFLASNDSDYITGQTFMVDGGSIKLR</sequence>
<dbReference type="Gene3D" id="3.40.50.720">
    <property type="entry name" value="NAD(P)-binding Rossmann-like Domain"/>
    <property type="match status" value="1"/>
</dbReference>
<dbReference type="InterPro" id="IPR020904">
    <property type="entry name" value="Sc_DH/Rdtase_CS"/>
</dbReference>
<comment type="caution">
    <text evidence="4">The sequence shown here is derived from an EMBL/GenBank/DDBJ whole genome shotgun (WGS) entry which is preliminary data.</text>
</comment>
<evidence type="ECO:0000313" key="5">
    <source>
        <dbReference type="Proteomes" id="UP000189761"/>
    </source>
</evidence>
<keyword evidence="5" id="KW-1185">Reference proteome</keyword>
<keyword evidence="2" id="KW-0560">Oxidoreductase</keyword>
<protein>
    <submittedName>
        <fullName evidence="4">Oxidoreductase</fullName>
    </submittedName>
</protein>
<feature type="domain" description="Ketoreductase" evidence="3">
    <location>
        <begin position="6"/>
        <end position="186"/>
    </location>
</feature>
<dbReference type="SUPFAM" id="SSF51735">
    <property type="entry name" value="NAD(P)-binding Rossmann-fold domains"/>
    <property type="match status" value="1"/>
</dbReference>
<dbReference type="InterPro" id="IPR057326">
    <property type="entry name" value="KR_dom"/>
</dbReference>
<reference evidence="4 5" key="1">
    <citation type="submission" date="2017-01" db="EMBL/GenBank/DDBJ databases">
        <title>Draft genome sequence of Bacillus oleronius.</title>
        <authorList>
            <person name="Allam M."/>
        </authorList>
    </citation>
    <scope>NUCLEOTIDE SEQUENCE [LARGE SCALE GENOMIC DNA]</scope>
    <source>
        <strain evidence="4 5">DSM 9356</strain>
    </source>
</reference>
<dbReference type="GO" id="GO:0008206">
    <property type="term" value="P:bile acid metabolic process"/>
    <property type="evidence" value="ECO:0007669"/>
    <property type="project" value="UniProtKB-ARBA"/>
</dbReference>
<dbReference type="AlphaFoldDB" id="A0A8E2I4Y4"/>
<dbReference type="FunFam" id="3.40.50.720:FF:000084">
    <property type="entry name" value="Short-chain dehydrogenase reductase"/>
    <property type="match status" value="1"/>
</dbReference>
<proteinExistence type="inferred from homology"/>
<dbReference type="GO" id="GO:0016616">
    <property type="term" value="F:oxidoreductase activity, acting on the CH-OH group of donors, NAD or NADP as acceptor"/>
    <property type="evidence" value="ECO:0007669"/>
    <property type="project" value="TreeGrafter"/>
</dbReference>
<dbReference type="PROSITE" id="PS00061">
    <property type="entry name" value="ADH_SHORT"/>
    <property type="match status" value="1"/>
</dbReference>
<dbReference type="CDD" id="cd05233">
    <property type="entry name" value="SDR_c"/>
    <property type="match status" value="1"/>
</dbReference>
<accession>A0A8E2I4Y4</accession>
<dbReference type="InterPro" id="IPR036291">
    <property type="entry name" value="NAD(P)-bd_dom_sf"/>
</dbReference>
<evidence type="ECO:0000256" key="2">
    <source>
        <dbReference type="ARBA" id="ARBA00023002"/>
    </source>
</evidence>
<dbReference type="PRINTS" id="PR00080">
    <property type="entry name" value="SDRFAMILY"/>
</dbReference>
<evidence type="ECO:0000256" key="1">
    <source>
        <dbReference type="ARBA" id="ARBA00006484"/>
    </source>
</evidence>
<dbReference type="RefSeq" id="WP_071975080.1">
    <property type="nucleotide sequence ID" value="NZ_CP065424.1"/>
</dbReference>
<dbReference type="PANTHER" id="PTHR42760">
    <property type="entry name" value="SHORT-CHAIN DEHYDROGENASES/REDUCTASES FAMILY MEMBER"/>
    <property type="match status" value="1"/>
</dbReference>
<gene>
    <name evidence="4" type="ORF">BWZ43_21090</name>
</gene>